<gene>
    <name evidence="2" type="ORF">CVT23_04395</name>
</gene>
<dbReference type="Gene3D" id="3.40.50.150">
    <property type="entry name" value="Vaccinia Virus protein VP39"/>
    <property type="match status" value="1"/>
</dbReference>
<comment type="caution">
    <text evidence="2">The sequence shown here is derived from an EMBL/GenBank/DDBJ whole genome shotgun (WGS) entry which is preliminary data.</text>
</comment>
<feature type="region of interest" description="Disordered" evidence="1">
    <location>
        <begin position="1"/>
        <end position="27"/>
    </location>
</feature>
<dbReference type="SUPFAM" id="SSF53335">
    <property type="entry name" value="S-adenosyl-L-methionine-dependent methyltransferases"/>
    <property type="match status" value="1"/>
</dbReference>
<sequence length="244" mass="27412">MSGKDPNEVDETNVRTAARRGPPPPTEPACPVCLSARTAVLLAVDGRDYWRCRDCEARFLDPAQLPARAAERAYYTGHQNDVGDPGYRRFLSKLALPLLARLESPSAGLDYGCGPGPALAAMFREAGHEVALYDPFFAPDPTVLEDVYDFVVCSETAEHFHRPAEEFRRLRRLVRPGGWLGIMTCFQTDDARFAAWHYRRDPTHVVFYRESTFRHLAGSWGWSFRTPVKDVVLMQRPGPGNDGE</sequence>
<dbReference type="CDD" id="cd02440">
    <property type="entry name" value="AdoMet_MTases"/>
    <property type="match status" value="1"/>
</dbReference>
<evidence type="ECO:0000313" key="2">
    <source>
        <dbReference type="EMBL" id="PJK30914.1"/>
    </source>
</evidence>
<proteinExistence type="predicted"/>
<dbReference type="GO" id="GO:0008168">
    <property type="term" value="F:methyltransferase activity"/>
    <property type="evidence" value="ECO:0007669"/>
    <property type="project" value="UniProtKB-KW"/>
</dbReference>
<accession>A0A2M9G5D3</accession>
<dbReference type="Proteomes" id="UP000229498">
    <property type="component" value="Unassembled WGS sequence"/>
</dbReference>
<dbReference type="InterPro" id="IPR029063">
    <property type="entry name" value="SAM-dependent_MTases_sf"/>
</dbReference>
<dbReference type="OrthoDB" id="9791944at2"/>
<keyword evidence="3" id="KW-1185">Reference proteome</keyword>
<organism evidence="2 3">
    <name type="scientific">Minwuia thermotolerans</name>
    <dbReference type="NCBI Taxonomy" id="2056226"/>
    <lineage>
        <taxon>Bacteria</taxon>
        <taxon>Pseudomonadati</taxon>
        <taxon>Pseudomonadota</taxon>
        <taxon>Alphaproteobacteria</taxon>
        <taxon>Minwuiales</taxon>
        <taxon>Minwuiaceae</taxon>
        <taxon>Minwuia</taxon>
    </lineage>
</organism>
<dbReference type="GO" id="GO:0032259">
    <property type="term" value="P:methylation"/>
    <property type="evidence" value="ECO:0007669"/>
    <property type="project" value="UniProtKB-KW"/>
</dbReference>
<evidence type="ECO:0000256" key="1">
    <source>
        <dbReference type="SAM" id="MobiDB-lite"/>
    </source>
</evidence>
<evidence type="ECO:0000313" key="3">
    <source>
        <dbReference type="Proteomes" id="UP000229498"/>
    </source>
</evidence>
<reference evidence="2 3" key="1">
    <citation type="submission" date="2017-11" db="EMBL/GenBank/DDBJ databases">
        <title>Draft genome sequence of Rhizobiales bacterium SY3-13.</title>
        <authorList>
            <person name="Sun C."/>
        </authorList>
    </citation>
    <scope>NUCLEOTIDE SEQUENCE [LARGE SCALE GENOMIC DNA]</scope>
    <source>
        <strain evidence="2 3">SY3-13</strain>
    </source>
</reference>
<keyword evidence="2" id="KW-0808">Transferase</keyword>
<keyword evidence="2" id="KW-0489">Methyltransferase</keyword>
<dbReference type="EMBL" id="PHIG01000012">
    <property type="protein sequence ID" value="PJK30914.1"/>
    <property type="molecule type" value="Genomic_DNA"/>
</dbReference>
<protein>
    <submittedName>
        <fullName evidence="2">Methyltransferase type 12</fullName>
    </submittedName>
</protein>
<dbReference type="Pfam" id="PF13489">
    <property type="entry name" value="Methyltransf_23"/>
    <property type="match status" value="1"/>
</dbReference>
<dbReference type="AlphaFoldDB" id="A0A2M9G5D3"/>
<name>A0A2M9G5D3_9PROT</name>